<dbReference type="EMBL" id="QSSQ01000003">
    <property type="protein sequence ID" value="RGM07495.1"/>
    <property type="molecule type" value="Genomic_DNA"/>
</dbReference>
<evidence type="ECO:0000256" key="4">
    <source>
        <dbReference type="ARBA" id="ARBA00023163"/>
    </source>
</evidence>
<dbReference type="SUPFAM" id="SSF53850">
    <property type="entry name" value="Periplasmic binding protein-like II"/>
    <property type="match status" value="1"/>
</dbReference>
<dbReference type="GO" id="GO:0000976">
    <property type="term" value="F:transcription cis-regulatory region binding"/>
    <property type="evidence" value="ECO:0007669"/>
    <property type="project" value="TreeGrafter"/>
</dbReference>
<comment type="similarity">
    <text evidence="1">Belongs to the LysR transcriptional regulatory family.</text>
</comment>
<dbReference type="Proteomes" id="UP000261257">
    <property type="component" value="Unassembled WGS sequence"/>
</dbReference>
<keyword evidence="3" id="KW-0238">DNA-binding</keyword>
<evidence type="ECO:0000313" key="9">
    <source>
        <dbReference type="Proteomes" id="UP000261257"/>
    </source>
</evidence>
<dbReference type="FunFam" id="1.10.10.10:FF:000001">
    <property type="entry name" value="LysR family transcriptional regulator"/>
    <property type="match status" value="1"/>
</dbReference>
<dbReference type="CDD" id="cd08420">
    <property type="entry name" value="PBP2_CysL_like"/>
    <property type="match status" value="1"/>
</dbReference>
<evidence type="ECO:0000313" key="8">
    <source>
        <dbReference type="Proteomes" id="UP000095651"/>
    </source>
</evidence>
<dbReference type="PANTHER" id="PTHR30126">
    <property type="entry name" value="HTH-TYPE TRANSCRIPTIONAL REGULATOR"/>
    <property type="match status" value="1"/>
</dbReference>
<organism evidence="6 8">
    <name type="scientific">Hungatella hathewayi</name>
    <dbReference type="NCBI Taxonomy" id="154046"/>
    <lineage>
        <taxon>Bacteria</taxon>
        <taxon>Bacillati</taxon>
        <taxon>Bacillota</taxon>
        <taxon>Clostridia</taxon>
        <taxon>Lachnospirales</taxon>
        <taxon>Lachnospiraceae</taxon>
        <taxon>Hungatella</taxon>
    </lineage>
</organism>
<protein>
    <submittedName>
        <fullName evidence="6">LysR family transcriptional regulator</fullName>
    </submittedName>
</protein>
<dbReference type="Gene3D" id="3.40.190.290">
    <property type="match status" value="1"/>
</dbReference>
<dbReference type="PROSITE" id="PS50931">
    <property type="entry name" value="HTH_LYSR"/>
    <property type="match status" value="1"/>
</dbReference>
<dbReference type="Pfam" id="PF03466">
    <property type="entry name" value="LysR_substrate"/>
    <property type="match status" value="1"/>
</dbReference>
<evidence type="ECO:0000256" key="3">
    <source>
        <dbReference type="ARBA" id="ARBA00023125"/>
    </source>
</evidence>
<dbReference type="Proteomes" id="UP000095651">
    <property type="component" value="Unassembled WGS sequence"/>
</dbReference>
<keyword evidence="2" id="KW-0805">Transcription regulation</keyword>
<evidence type="ECO:0000256" key="1">
    <source>
        <dbReference type="ARBA" id="ARBA00009437"/>
    </source>
</evidence>
<dbReference type="AlphaFoldDB" id="A0A173ZTM6"/>
<evidence type="ECO:0000259" key="5">
    <source>
        <dbReference type="PROSITE" id="PS50931"/>
    </source>
</evidence>
<sequence>MTLRHMKIFVSVYQNNGITRASEELHLAQPSVSLAIRELEDYYGIRLFDRISRRLYVTEQGRMFYDYALHIVSLFDEMELGIRNWEHMGTLRIGSSITIGNFLLPGLVKKFTTTHPEMNVNVSVHNSSYIEDCILNNRIDFALIEGIPESPQIVRDPFMNDRLCLICGKAHPLASRDAVPLAELEQHNFILREPGSGGREILESLLTGFQIHLNAVWESVSTQAIVKAVAEGLGISILPYLLVADDIRNGVILEKKVEGISLSRKFSIIYHKHKYLTPSAREFIRLCHTDEIIQEFDL</sequence>
<evidence type="ECO:0000313" key="6">
    <source>
        <dbReference type="EMBL" id="CUN79173.1"/>
    </source>
</evidence>
<dbReference type="EMBL" id="CYZE01000002">
    <property type="protein sequence ID" value="CUN79173.1"/>
    <property type="molecule type" value="Genomic_DNA"/>
</dbReference>
<evidence type="ECO:0000256" key="2">
    <source>
        <dbReference type="ARBA" id="ARBA00023015"/>
    </source>
</evidence>
<reference evidence="7 9" key="2">
    <citation type="submission" date="2018-08" db="EMBL/GenBank/DDBJ databases">
        <title>A genome reference for cultivated species of the human gut microbiota.</title>
        <authorList>
            <person name="Zou Y."/>
            <person name="Xue W."/>
            <person name="Luo G."/>
        </authorList>
    </citation>
    <scope>NUCLEOTIDE SEQUENCE [LARGE SCALE GENOMIC DNA]</scope>
    <source>
        <strain evidence="7 9">TF05-11AC</strain>
    </source>
</reference>
<evidence type="ECO:0000313" key="7">
    <source>
        <dbReference type="EMBL" id="RGM07495.1"/>
    </source>
</evidence>
<dbReference type="InterPro" id="IPR036388">
    <property type="entry name" value="WH-like_DNA-bd_sf"/>
</dbReference>
<gene>
    <name evidence="6" type="primary">cmpR_2</name>
    <name evidence="7" type="ORF">DXC39_07215</name>
    <name evidence="6" type="ORF">ERS852407_01104</name>
</gene>
<dbReference type="Gene3D" id="1.10.10.10">
    <property type="entry name" value="Winged helix-like DNA-binding domain superfamily/Winged helix DNA-binding domain"/>
    <property type="match status" value="1"/>
</dbReference>
<dbReference type="InterPro" id="IPR036390">
    <property type="entry name" value="WH_DNA-bd_sf"/>
</dbReference>
<name>A0A173ZTM6_9FIRM</name>
<dbReference type="SUPFAM" id="SSF46785">
    <property type="entry name" value="Winged helix' DNA-binding domain"/>
    <property type="match status" value="1"/>
</dbReference>
<accession>A0A173ZTM6</accession>
<dbReference type="InterPro" id="IPR000847">
    <property type="entry name" value="LysR_HTH_N"/>
</dbReference>
<proteinExistence type="inferred from homology"/>
<dbReference type="InterPro" id="IPR005119">
    <property type="entry name" value="LysR_subst-bd"/>
</dbReference>
<dbReference type="RefSeq" id="WP_055653357.1">
    <property type="nucleotide sequence ID" value="NZ_CABIXC010000002.1"/>
</dbReference>
<dbReference type="PANTHER" id="PTHR30126:SF39">
    <property type="entry name" value="HTH-TYPE TRANSCRIPTIONAL REGULATOR CYSL"/>
    <property type="match status" value="1"/>
</dbReference>
<dbReference type="Pfam" id="PF00126">
    <property type="entry name" value="HTH_1"/>
    <property type="match status" value="1"/>
</dbReference>
<keyword evidence="4" id="KW-0804">Transcription</keyword>
<reference evidence="6 8" key="1">
    <citation type="submission" date="2015-09" db="EMBL/GenBank/DDBJ databases">
        <authorList>
            <consortium name="Pathogen Informatics"/>
        </authorList>
    </citation>
    <scope>NUCLEOTIDE SEQUENCE [LARGE SCALE GENOMIC DNA]</scope>
    <source>
        <strain evidence="6 8">2789STDY5608850</strain>
    </source>
</reference>
<dbReference type="PRINTS" id="PR00039">
    <property type="entry name" value="HTHLYSR"/>
</dbReference>
<feature type="domain" description="HTH lysR-type" evidence="5">
    <location>
        <begin position="1"/>
        <end position="58"/>
    </location>
</feature>
<dbReference type="GO" id="GO:0003700">
    <property type="term" value="F:DNA-binding transcription factor activity"/>
    <property type="evidence" value="ECO:0007669"/>
    <property type="project" value="InterPro"/>
</dbReference>